<protein>
    <submittedName>
        <fullName evidence="1">Uncharacterized protein</fullName>
    </submittedName>
</protein>
<dbReference type="AlphaFoldDB" id="A0A0B7C571"/>
<organism evidence="1">
    <name type="scientific">Arion vulgaris</name>
    <dbReference type="NCBI Taxonomy" id="1028688"/>
    <lineage>
        <taxon>Eukaryota</taxon>
        <taxon>Metazoa</taxon>
        <taxon>Spiralia</taxon>
        <taxon>Lophotrochozoa</taxon>
        <taxon>Mollusca</taxon>
        <taxon>Gastropoda</taxon>
        <taxon>Heterobranchia</taxon>
        <taxon>Euthyneura</taxon>
        <taxon>Panpulmonata</taxon>
        <taxon>Eupulmonata</taxon>
        <taxon>Stylommatophora</taxon>
        <taxon>Helicina</taxon>
        <taxon>Arionoidea</taxon>
        <taxon>Arionidae</taxon>
        <taxon>Arion</taxon>
    </lineage>
</organism>
<sequence length="56" mass="6232">VRPALTLNSIEIIEITHTDVASIFIHANHDIYCHIDIGNNLFLLFNALEDTSQIAA</sequence>
<name>A0A0B7C571_9EUPU</name>
<reference evidence="1" key="1">
    <citation type="submission" date="2014-12" db="EMBL/GenBank/DDBJ databases">
        <title>Insight into the proteome of Arion vulgaris.</title>
        <authorList>
            <person name="Aradska J."/>
            <person name="Bulat T."/>
            <person name="Smidak R."/>
            <person name="Sarate P."/>
            <person name="Gangsoo J."/>
            <person name="Sialana F."/>
            <person name="Bilban M."/>
            <person name="Lubec G."/>
        </authorList>
    </citation>
    <scope>NUCLEOTIDE SEQUENCE</scope>
    <source>
        <tissue evidence="1">Skin</tissue>
    </source>
</reference>
<accession>A0A0B7C571</accession>
<dbReference type="EMBL" id="HACG01053456">
    <property type="protein sequence ID" value="CEL00327.1"/>
    <property type="molecule type" value="Transcribed_RNA"/>
</dbReference>
<gene>
    <name evidence="1" type="primary">ORF223422</name>
</gene>
<proteinExistence type="predicted"/>
<feature type="non-terminal residue" evidence="1">
    <location>
        <position position="1"/>
    </location>
</feature>
<evidence type="ECO:0000313" key="1">
    <source>
        <dbReference type="EMBL" id="CEL00327.1"/>
    </source>
</evidence>